<organism evidence="2 3">
    <name type="scientific">Alkanindiges illinoisensis</name>
    <dbReference type="NCBI Taxonomy" id="197183"/>
    <lineage>
        <taxon>Bacteria</taxon>
        <taxon>Pseudomonadati</taxon>
        <taxon>Pseudomonadota</taxon>
        <taxon>Gammaproteobacteria</taxon>
        <taxon>Moraxellales</taxon>
        <taxon>Moraxellaceae</taxon>
        <taxon>Alkanindiges</taxon>
    </lineage>
</organism>
<dbReference type="AlphaFoldDB" id="A0A4Y7XD96"/>
<dbReference type="OrthoDB" id="6717583at2"/>
<keyword evidence="3" id="KW-1185">Reference proteome</keyword>
<keyword evidence="1" id="KW-1133">Transmembrane helix</keyword>
<evidence type="ECO:0000256" key="1">
    <source>
        <dbReference type="SAM" id="Phobius"/>
    </source>
</evidence>
<evidence type="ECO:0000313" key="3">
    <source>
        <dbReference type="Proteomes" id="UP000297834"/>
    </source>
</evidence>
<comment type="caution">
    <text evidence="2">The sequence shown here is derived from an EMBL/GenBank/DDBJ whole genome shotgun (WGS) entry which is preliminary data.</text>
</comment>
<reference evidence="2 3" key="1">
    <citation type="submission" date="2019-03" db="EMBL/GenBank/DDBJ databases">
        <title>Alkanindiges illinoisensis: a potential pathogenic isolated from ascites of a gastric cancer patient with abdominal metastasis.</title>
        <authorList>
            <person name="Hu X."/>
            <person name="Yang B."/>
            <person name="Yan X."/>
            <person name="Lin L."/>
            <person name="Zhao H."/>
            <person name="Zhou F."/>
            <person name="Su B."/>
            <person name="Chen J."/>
            <person name="Rui Y."/>
            <person name="Wang Q."/>
            <person name="Zheng L."/>
        </authorList>
    </citation>
    <scope>NUCLEOTIDE SEQUENCE [LARGE SCALE GENOMIC DNA]</scope>
    <source>
        <strain evidence="2 3">NFYY 23406</strain>
    </source>
</reference>
<keyword evidence="1" id="KW-0472">Membrane</keyword>
<accession>A0A4Y7XD96</accession>
<name>A0A4Y7XD96_9GAMM</name>
<proteinExistence type="predicted"/>
<protein>
    <submittedName>
        <fullName evidence="2">Uncharacterized protein</fullName>
    </submittedName>
</protein>
<feature type="transmembrane region" description="Helical" evidence="1">
    <location>
        <begin position="6"/>
        <end position="23"/>
    </location>
</feature>
<dbReference type="EMBL" id="SNTY01000015">
    <property type="protein sequence ID" value="TEU28639.1"/>
    <property type="molecule type" value="Genomic_DNA"/>
</dbReference>
<dbReference type="Proteomes" id="UP000297834">
    <property type="component" value="Unassembled WGS sequence"/>
</dbReference>
<evidence type="ECO:0000313" key="2">
    <source>
        <dbReference type="EMBL" id="TEU28639.1"/>
    </source>
</evidence>
<dbReference type="RefSeq" id="WP_134243899.1">
    <property type="nucleotide sequence ID" value="NZ_SNTY01000015.1"/>
</dbReference>
<keyword evidence="1" id="KW-0812">Transmembrane</keyword>
<gene>
    <name evidence="2" type="ORF">E2B99_05180</name>
</gene>
<sequence length="123" mass="13441">MALKKLVQLGIFLIIAVVAFNFIKKQSFFKTEPGQISSGSIPASTDTADNVQLQNEQIKTQLHRLNSRTQAQYVAGCMKTPAGCTCYDARAKPVKVTASICAQNVRDASGNQHKIFDQGTHSR</sequence>